<protein>
    <recommendedName>
        <fullName evidence="5">Cytochrome c oxidase subunit 3</fullName>
    </recommendedName>
</protein>
<dbReference type="SUPFAM" id="SSF81452">
    <property type="entry name" value="Cytochrome c oxidase subunit III-like"/>
    <property type="match status" value="1"/>
</dbReference>
<keyword evidence="2 5" id="KW-0812">Transmembrane</keyword>
<reference evidence="8 9" key="1">
    <citation type="submission" date="2020-02" db="EMBL/GenBank/DDBJ databases">
        <title>Relaxed selection underlies rapid genomic changes in the transitions from sociality to social parasitism in ants.</title>
        <authorList>
            <person name="Bi X."/>
        </authorList>
    </citation>
    <scope>NUCLEOTIDE SEQUENCE [LARGE SCALE GENOMIC DNA]</scope>
    <source>
        <strain evidence="8">BGI-DK2014b</strain>
        <tissue evidence="8">Whole body</tissue>
    </source>
</reference>
<keyword evidence="5" id="KW-0496">Mitochondrion</keyword>
<dbReference type="Pfam" id="PF00510">
    <property type="entry name" value="COX3"/>
    <property type="match status" value="1"/>
</dbReference>
<comment type="function">
    <text evidence="5">Component of the cytochrome c oxidase, the last enzyme in the mitochondrial electron transport chain which drives oxidative phosphorylation. The respiratory chain contains 3 multisubunit complexes succinate dehydrogenase (complex II, CII), ubiquinol-cytochrome c oxidoreductase (cytochrome b-c1 complex, complex III, CIII) and cytochrome c oxidase (complex IV, CIV), that cooperate to transfer electrons derived from NADH and succinate to molecular oxygen, creating an electrochemical gradient over the inner membrane that drives transmembrane transport and the ATP synthase. Cytochrome c oxidase is the component of the respiratory chain that catalyzes the reduction of oxygen to water. Electrons originating from reduced cytochrome c in the intermembrane space (IMS) are transferred via the dinuclear copper A center (CU(A)) of subunit 2 and heme A of subunit 1 to the active site in subunit 1, a binuclear center (BNC) formed by heme A3 and copper B (CU(B)). The BNC reduces molecular oxygen to 2 water molecules using 4 electrons from cytochrome c in the IMS and 4 protons from the mitochondrial matrix.</text>
</comment>
<feature type="non-terminal residue" evidence="8">
    <location>
        <position position="1"/>
    </location>
</feature>
<name>A0A836K077_9HYME</name>
<evidence type="ECO:0000256" key="4">
    <source>
        <dbReference type="ARBA" id="ARBA00023136"/>
    </source>
</evidence>
<feature type="domain" description="Heme-copper oxidase subunit III family profile" evidence="7">
    <location>
        <begin position="1"/>
        <end position="56"/>
    </location>
</feature>
<comment type="subcellular location">
    <subcellularLocation>
        <location evidence="1">Membrane</location>
        <topology evidence="1">Multi-pass membrane protein</topology>
    </subcellularLocation>
</comment>
<dbReference type="EMBL" id="JAANIB010005279">
    <property type="protein sequence ID" value="KAG5332680.1"/>
    <property type="molecule type" value="Genomic_DNA"/>
</dbReference>
<keyword evidence="4 6" id="KW-0472">Membrane</keyword>
<feature type="non-terminal residue" evidence="8">
    <location>
        <position position="56"/>
    </location>
</feature>
<evidence type="ECO:0000256" key="5">
    <source>
        <dbReference type="RuleBase" id="RU003375"/>
    </source>
</evidence>
<comment type="similarity">
    <text evidence="5">Belongs to the cytochrome c oxidase subunit 3 family.</text>
</comment>
<evidence type="ECO:0000259" key="7">
    <source>
        <dbReference type="PROSITE" id="PS50253"/>
    </source>
</evidence>
<gene>
    <name evidence="8" type="primary">Cox3</name>
    <name evidence="8" type="ORF">G6Z77_0005136</name>
</gene>
<evidence type="ECO:0000313" key="8">
    <source>
        <dbReference type="EMBL" id="KAG5332680.1"/>
    </source>
</evidence>
<dbReference type="InterPro" id="IPR000298">
    <property type="entry name" value="Cyt_c_oxidase-like_su3"/>
</dbReference>
<dbReference type="AlphaFoldDB" id="A0A836K077"/>
<organism evidence="8 9">
    <name type="scientific">Acromyrmex heyeri</name>
    <dbReference type="NCBI Taxonomy" id="230685"/>
    <lineage>
        <taxon>Eukaryota</taxon>
        <taxon>Metazoa</taxon>
        <taxon>Ecdysozoa</taxon>
        <taxon>Arthropoda</taxon>
        <taxon>Hexapoda</taxon>
        <taxon>Insecta</taxon>
        <taxon>Pterygota</taxon>
        <taxon>Neoptera</taxon>
        <taxon>Endopterygota</taxon>
        <taxon>Hymenoptera</taxon>
        <taxon>Apocrita</taxon>
        <taxon>Aculeata</taxon>
        <taxon>Formicoidea</taxon>
        <taxon>Formicidae</taxon>
        <taxon>Myrmicinae</taxon>
        <taxon>Acromyrmex</taxon>
    </lineage>
</organism>
<dbReference type="InterPro" id="IPR035973">
    <property type="entry name" value="Cyt_c_oxidase_su3-like_sf"/>
</dbReference>
<sequence>RDVLREATYQGYHSTYVFKGIKIGVILFIIPEIFFISFFWVYFHSSLASKIEIEQL</sequence>
<keyword evidence="9" id="KW-1185">Reference proteome</keyword>
<dbReference type="PROSITE" id="PS50253">
    <property type="entry name" value="COX3"/>
    <property type="match status" value="1"/>
</dbReference>
<feature type="transmembrane region" description="Helical" evidence="6">
    <location>
        <begin position="20"/>
        <end position="43"/>
    </location>
</feature>
<keyword evidence="3 6" id="KW-1133">Transmembrane helix</keyword>
<dbReference type="GO" id="GO:0016020">
    <property type="term" value="C:membrane"/>
    <property type="evidence" value="ECO:0007669"/>
    <property type="project" value="UniProtKB-SubCell"/>
</dbReference>
<dbReference type="Proteomes" id="UP000670152">
    <property type="component" value="Unassembled WGS sequence"/>
</dbReference>
<evidence type="ECO:0000313" key="9">
    <source>
        <dbReference type="Proteomes" id="UP000670152"/>
    </source>
</evidence>
<proteinExistence type="inferred from homology"/>
<evidence type="ECO:0000256" key="3">
    <source>
        <dbReference type="ARBA" id="ARBA00022989"/>
    </source>
</evidence>
<comment type="caution">
    <text evidence="8">The sequence shown here is derived from an EMBL/GenBank/DDBJ whole genome shotgun (WGS) entry which is preliminary data.</text>
</comment>
<dbReference type="GO" id="GO:0004129">
    <property type="term" value="F:cytochrome-c oxidase activity"/>
    <property type="evidence" value="ECO:0007669"/>
    <property type="project" value="InterPro"/>
</dbReference>
<evidence type="ECO:0000256" key="1">
    <source>
        <dbReference type="ARBA" id="ARBA00004141"/>
    </source>
</evidence>
<evidence type="ECO:0000256" key="6">
    <source>
        <dbReference type="SAM" id="Phobius"/>
    </source>
</evidence>
<accession>A0A836K077</accession>
<evidence type="ECO:0000256" key="2">
    <source>
        <dbReference type="ARBA" id="ARBA00022692"/>
    </source>
</evidence>